<feature type="domain" description="Peptidase A1" evidence="5">
    <location>
        <begin position="63"/>
        <end position="402"/>
    </location>
</feature>
<keyword evidence="7" id="KW-1185">Reference proteome</keyword>
<evidence type="ECO:0000256" key="3">
    <source>
        <dbReference type="SAM" id="Phobius"/>
    </source>
</evidence>
<sequence>MRFQAAALSALFLESAASYDFSDMAKSILPAQKLAKRENTTDIPLPINVEASQYWDGADGPWSSFPLQVGTPAQDIRVFVSTNGYTTWTVKPLGCQGMAGSISGCEESRGEFFLTNTSLTWVPNSIFQLGLPNEMALGLDDEANYGFDTVTLGWQGSGGPSVQHSTIANMGYYQFWLGTFGLNPQPANFTTYTDPQPSFMTQLKRNNTIPSLSWGYTAGNQYLYGSLVLGGYDQSKFEPTNLTMPFGADVSRDLLVGVQSIKTGNAGLSNSSDAFYALIDSTVAYLYLPESVCTAFENAFGLVYDEYYQYYLVNDTMHTSLLALNKSVTFTLGQSTSGGQTTEITLPYAAFDLEIAFPYVANSTRYFPLKRAANDTQYTLGRTFLQEAYVVADYERRNFTVAPCVWEQNSASEIRTIFSPDSKFSFGGKSSGISGGAIAGIVIGVLAIIAILAGALWFMRRKKQQKKYAAVELEAKSLAAAQTPSGPSSPMKEDPHAGVNTPTGGELDGSRQVHEIAGPSKPNAAEMDAPWRGELDAAGGHHEFYGKLPQNTFEMEGNNEPIFEMDATATQLHELEPDTRRQSWDSGDDRGDEKRYLQMQGY</sequence>
<dbReference type="EMBL" id="CAINUL010000003">
    <property type="protein sequence ID" value="CAD0109001.1"/>
    <property type="molecule type" value="Genomic_DNA"/>
</dbReference>
<dbReference type="Pfam" id="PF00026">
    <property type="entry name" value="Asp"/>
    <property type="match status" value="1"/>
</dbReference>
<dbReference type="PROSITE" id="PS51767">
    <property type="entry name" value="PEPTIDASE_A1"/>
    <property type="match status" value="1"/>
</dbReference>
<feature type="transmembrane region" description="Helical" evidence="3">
    <location>
        <begin position="433"/>
        <end position="458"/>
    </location>
</feature>
<organism evidence="6 7">
    <name type="scientific">Aureobasidium uvarum</name>
    <dbReference type="NCBI Taxonomy" id="2773716"/>
    <lineage>
        <taxon>Eukaryota</taxon>
        <taxon>Fungi</taxon>
        <taxon>Dikarya</taxon>
        <taxon>Ascomycota</taxon>
        <taxon>Pezizomycotina</taxon>
        <taxon>Dothideomycetes</taxon>
        <taxon>Dothideomycetidae</taxon>
        <taxon>Dothideales</taxon>
        <taxon>Saccotheciaceae</taxon>
        <taxon>Aureobasidium</taxon>
    </lineage>
</organism>
<evidence type="ECO:0000259" key="5">
    <source>
        <dbReference type="PROSITE" id="PS51767"/>
    </source>
</evidence>
<proteinExistence type="inferred from homology"/>
<protein>
    <recommendedName>
        <fullName evidence="5">Peptidase A1 domain-containing protein</fullName>
    </recommendedName>
</protein>
<dbReference type="OrthoDB" id="4074350at2759"/>
<dbReference type="GO" id="GO:0009277">
    <property type="term" value="C:fungal-type cell wall"/>
    <property type="evidence" value="ECO:0007669"/>
    <property type="project" value="TreeGrafter"/>
</dbReference>
<comment type="similarity">
    <text evidence="1">Belongs to the peptidase A1 family.</text>
</comment>
<evidence type="ECO:0000313" key="7">
    <source>
        <dbReference type="Proteomes" id="UP000745764"/>
    </source>
</evidence>
<dbReference type="Gene3D" id="2.40.70.10">
    <property type="entry name" value="Acid Proteases"/>
    <property type="match status" value="2"/>
</dbReference>
<dbReference type="GO" id="GO:0004190">
    <property type="term" value="F:aspartic-type endopeptidase activity"/>
    <property type="evidence" value="ECO:0007669"/>
    <property type="project" value="InterPro"/>
</dbReference>
<feature type="signal peptide" evidence="4">
    <location>
        <begin position="1"/>
        <end position="18"/>
    </location>
</feature>
<feature type="compositionally biased region" description="Basic and acidic residues" evidence="2">
    <location>
        <begin position="573"/>
        <end position="596"/>
    </location>
</feature>
<name>A0A9N8PSB5_9PEZI</name>
<feature type="chain" id="PRO_5040136000" description="Peptidase A1 domain-containing protein" evidence="4">
    <location>
        <begin position="19"/>
        <end position="602"/>
    </location>
</feature>
<evidence type="ECO:0000256" key="1">
    <source>
        <dbReference type="ARBA" id="ARBA00007447"/>
    </source>
</evidence>
<dbReference type="PANTHER" id="PTHR47965">
    <property type="entry name" value="ASPARTYL PROTEASE-RELATED"/>
    <property type="match status" value="1"/>
</dbReference>
<accession>A0A9N8PSB5</accession>
<evidence type="ECO:0000256" key="2">
    <source>
        <dbReference type="SAM" id="MobiDB-lite"/>
    </source>
</evidence>
<feature type="region of interest" description="Disordered" evidence="2">
    <location>
        <begin position="480"/>
        <end position="509"/>
    </location>
</feature>
<keyword evidence="3" id="KW-0472">Membrane</keyword>
<dbReference type="PRINTS" id="PR00792">
    <property type="entry name" value="PEPSIN"/>
</dbReference>
<feature type="region of interest" description="Disordered" evidence="2">
    <location>
        <begin position="571"/>
        <end position="602"/>
    </location>
</feature>
<comment type="caution">
    <text evidence="6">The sequence shown here is derived from an EMBL/GenBank/DDBJ whole genome shotgun (WGS) entry which is preliminary data.</text>
</comment>
<evidence type="ECO:0000313" key="6">
    <source>
        <dbReference type="EMBL" id="CAD0109001.1"/>
    </source>
</evidence>
<dbReference type="GO" id="GO:0031505">
    <property type="term" value="P:fungal-type cell wall organization"/>
    <property type="evidence" value="ECO:0007669"/>
    <property type="project" value="TreeGrafter"/>
</dbReference>
<dbReference type="InterPro" id="IPR001461">
    <property type="entry name" value="Aspartic_peptidase_A1"/>
</dbReference>
<dbReference type="AlphaFoldDB" id="A0A9N8PSB5"/>
<keyword evidence="4" id="KW-0732">Signal</keyword>
<gene>
    <name evidence="6" type="ORF">AWRI4620_LOCUS3256</name>
</gene>
<dbReference type="Proteomes" id="UP000745764">
    <property type="component" value="Unassembled WGS sequence"/>
</dbReference>
<keyword evidence="3" id="KW-0812">Transmembrane</keyword>
<dbReference type="InterPro" id="IPR033121">
    <property type="entry name" value="PEPTIDASE_A1"/>
</dbReference>
<dbReference type="PANTHER" id="PTHR47965:SF101">
    <property type="entry name" value="HYPOTHETICAL ASPARTYL PROTEASE (EUROFUNG)-RELATED"/>
    <property type="match status" value="1"/>
</dbReference>
<dbReference type="InterPro" id="IPR021109">
    <property type="entry name" value="Peptidase_aspartic_dom_sf"/>
</dbReference>
<dbReference type="CDD" id="cd12087">
    <property type="entry name" value="TM_EGFR-like"/>
    <property type="match status" value="1"/>
</dbReference>
<dbReference type="SUPFAM" id="SSF50630">
    <property type="entry name" value="Acid proteases"/>
    <property type="match status" value="1"/>
</dbReference>
<keyword evidence="3" id="KW-1133">Transmembrane helix</keyword>
<reference evidence="6" key="1">
    <citation type="submission" date="2020-06" db="EMBL/GenBank/DDBJ databases">
        <authorList>
            <person name="Onetto C."/>
        </authorList>
    </citation>
    <scope>NUCLEOTIDE SEQUENCE</scope>
</reference>
<dbReference type="GO" id="GO:0006508">
    <property type="term" value="P:proteolysis"/>
    <property type="evidence" value="ECO:0007669"/>
    <property type="project" value="InterPro"/>
</dbReference>
<evidence type="ECO:0000256" key="4">
    <source>
        <dbReference type="SAM" id="SignalP"/>
    </source>
</evidence>
<dbReference type="GO" id="GO:0005576">
    <property type="term" value="C:extracellular region"/>
    <property type="evidence" value="ECO:0007669"/>
    <property type="project" value="TreeGrafter"/>
</dbReference>